<dbReference type="NCBIfam" id="TIGR02861">
    <property type="entry name" value="SASP_H"/>
    <property type="match status" value="1"/>
</dbReference>
<keyword evidence="3 4" id="KW-0749">Sporulation</keyword>
<comment type="subcellular location">
    <subcellularLocation>
        <location evidence="1 4">Spore core</location>
    </subcellularLocation>
</comment>
<evidence type="ECO:0000313" key="6">
    <source>
        <dbReference type="Proteomes" id="UP001500339"/>
    </source>
</evidence>
<evidence type="ECO:0000256" key="2">
    <source>
        <dbReference type="ARBA" id="ARBA00006573"/>
    </source>
</evidence>
<sequence>MNNQRAKNIIASSDMITVTYNGTPVYLEAVNDNNNTAKIHYLDHPENKQEVPLDNLVEH</sequence>
<keyword evidence="6" id="KW-1185">Reference proteome</keyword>
<evidence type="ECO:0000256" key="4">
    <source>
        <dbReference type="HAMAP-Rule" id="MF_00667"/>
    </source>
</evidence>
<comment type="similarity">
    <text evidence="2 4">Belongs to the SspH family.</text>
</comment>
<dbReference type="Pfam" id="PF08141">
    <property type="entry name" value="SspH"/>
    <property type="match status" value="1"/>
</dbReference>
<evidence type="ECO:0000256" key="1">
    <source>
        <dbReference type="ARBA" id="ARBA00004288"/>
    </source>
</evidence>
<comment type="caution">
    <text evidence="5">The sequence shown here is derived from an EMBL/GenBank/DDBJ whole genome shotgun (WGS) entry which is preliminary data.</text>
</comment>
<dbReference type="Proteomes" id="UP001500339">
    <property type="component" value="Unassembled WGS sequence"/>
</dbReference>
<evidence type="ECO:0000256" key="3">
    <source>
        <dbReference type="ARBA" id="ARBA00022969"/>
    </source>
</evidence>
<organism evidence="5 6">
    <name type="scientific">Clostridium malenominatum</name>
    <dbReference type="NCBI Taxonomy" id="1539"/>
    <lineage>
        <taxon>Bacteria</taxon>
        <taxon>Bacillati</taxon>
        <taxon>Bacillota</taxon>
        <taxon>Clostridia</taxon>
        <taxon>Eubacteriales</taxon>
        <taxon>Clostridiaceae</taxon>
        <taxon>Clostridium</taxon>
    </lineage>
</organism>
<dbReference type="EMBL" id="BAAACF010000001">
    <property type="protein sequence ID" value="GAA0725077.1"/>
    <property type="molecule type" value="Genomic_DNA"/>
</dbReference>
<dbReference type="RefSeq" id="WP_343769253.1">
    <property type="nucleotide sequence ID" value="NZ_BAAACF010000001.1"/>
</dbReference>
<protein>
    <recommendedName>
        <fullName evidence="4">Small, acid-soluble spore protein H</fullName>
        <shortName evidence="4">SASP H</shortName>
    </recommendedName>
</protein>
<reference evidence="5 6" key="1">
    <citation type="journal article" date="2019" name="Int. J. Syst. Evol. Microbiol.">
        <title>The Global Catalogue of Microorganisms (GCM) 10K type strain sequencing project: providing services to taxonomists for standard genome sequencing and annotation.</title>
        <authorList>
            <consortium name="The Broad Institute Genomics Platform"/>
            <consortium name="The Broad Institute Genome Sequencing Center for Infectious Disease"/>
            <person name="Wu L."/>
            <person name="Ma J."/>
        </authorList>
    </citation>
    <scope>NUCLEOTIDE SEQUENCE [LARGE SCALE GENOMIC DNA]</scope>
    <source>
        <strain evidence="5 6">JCM 1405</strain>
    </source>
</reference>
<dbReference type="HAMAP" id="MF_00667">
    <property type="entry name" value="SspH"/>
    <property type="match status" value="1"/>
</dbReference>
<dbReference type="InterPro" id="IPR012610">
    <property type="entry name" value="SASP_SspH"/>
</dbReference>
<proteinExistence type="inferred from homology"/>
<accession>A0ABN1J150</accession>
<evidence type="ECO:0000313" key="5">
    <source>
        <dbReference type="EMBL" id="GAA0725077.1"/>
    </source>
</evidence>
<name>A0ABN1J150_9CLOT</name>
<gene>
    <name evidence="4" type="primary">sspH</name>
    <name evidence="5" type="ORF">GCM10008905_19830</name>
</gene>